<name>A0A370QHI4_9GAMM</name>
<proteinExistence type="inferred from homology"/>
<dbReference type="NCBIfam" id="TIGR02636">
    <property type="entry name" value="galM_Leloir"/>
    <property type="match status" value="1"/>
</dbReference>
<dbReference type="NCBIfam" id="NF008277">
    <property type="entry name" value="PRK11055.1"/>
    <property type="match status" value="1"/>
</dbReference>
<dbReference type="SUPFAM" id="SSF74650">
    <property type="entry name" value="Galactose mutarotase-like"/>
    <property type="match status" value="1"/>
</dbReference>
<dbReference type="Gene3D" id="2.70.98.10">
    <property type="match status" value="1"/>
</dbReference>
<dbReference type="InterPro" id="IPR014718">
    <property type="entry name" value="GH-type_carb-bd"/>
</dbReference>
<evidence type="ECO:0000313" key="13">
    <source>
        <dbReference type="Proteomes" id="UP000254848"/>
    </source>
</evidence>
<dbReference type="InterPro" id="IPR018052">
    <property type="entry name" value="Ald1_epimerase_CS"/>
</dbReference>
<accession>A0A370QHI4</accession>
<comment type="similarity">
    <text evidence="3 8">Belongs to the aldose epimerase family.</text>
</comment>
<dbReference type="PIRSF" id="PIRSF005096">
    <property type="entry name" value="GALM"/>
    <property type="match status" value="1"/>
</dbReference>
<dbReference type="GO" id="GO:0004034">
    <property type="term" value="F:aldose 1-epimerase activity"/>
    <property type="evidence" value="ECO:0007669"/>
    <property type="project" value="UniProtKB-EC"/>
</dbReference>
<dbReference type="InterPro" id="IPR047215">
    <property type="entry name" value="Galactose_mutarotase-like"/>
</dbReference>
<feature type="active site" description="Proton donor" evidence="9">
    <location>
        <position position="176"/>
    </location>
</feature>
<dbReference type="GO" id="GO:0005737">
    <property type="term" value="C:cytoplasm"/>
    <property type="evidence" value="ECO:0007669"/>
    <property type="project" value="TreeGrafter"/>
</dbReference>
<dbReference type="InterPro" id="IPR011013">
    <property type="entry name" value="Gal_mutarotase_sf_dom"/>
</dbReference>
<evidence type="ECO:0000256" key="7">
    <source>
        <dbReference type="ARBA" id="ARBA00023277"/>
    </source>
</evidence>
<dbReference type="InterPro" id="IPR013458">
    <property type="entry name" value="Ald_epimerase_bac"/>
</dbReference>
<dbReference type="UniPathway" id="UPA00242"/>
<dbReference type="PANTHER" id="PTHR10091:SF0">
    <property type="entry name" value="GALACTOSE MUTAROTASE"/>
    <property type="match status" value="1"/>
</dbReference>
<comment type="pathway">
    <text evidence="2 8">Carbohydrate metabolism; hexose metabolism.</text>
</comment>
<feature type="binding site" evidence="11">
    <location>
        <begin position="79"/>
        <end position="80"/>
    </location>
    <ligand>
        <name>beta-D-galactose</name>
        <dbReference type="ChEBI" id="CHEBI:27667"/>
    </ligand>
</feature>
<evidence type="ECO:0000256" key="8">
    <source>
        <dbReference type="PIRNR" id="PIRNR005096"/>
    </source>
</evidence>
<dbReference type="Pfam" id="PF01263">
    <property type="entry name" value="Aldose_epim"/>
    <property type="match status" value="1"/>
</dbReference>
<dbReference type="EC" id="5.1.3.3" evidence="4 8"/>
<evidence type="ECO:0000256" key="11">
    <source>
        <dbReference type="PIRSR" id="PIRSR005096-3"/>
    </source>
</evidence>
<reference evidence="12 13" key="1">
    <citation type="submission" date="2018-07" db="EMBL/GenBank/DDBJ databases">
        <title>Genomic Encyclopedia of Type Strains, Phase IV (KMG-IV): sequencing the most valuable type-strain genomes for metagenomic binning, comparative biology and taxonomic classification.</title>
        <authorList>
            <person name="Goeker M."/>
        </authorList>
    </citation>
    <scope>NUCLEOTIDE SEQUENCE [LARGE SCALE GENOMIC DNA]</scope>
    <source>
        <strain evidence="12 13">DSM 103736</strain>
    </source>
</reference>
<dbReference type="Proteomes" id="UP000254848">
    <property type="component" value="Unassembled WGS sequence"/>
</dbReference>
<evidence type="ECO:0000256" key="3">
    <source>
        <dbReference type="ARBA" id="ARBA00006206"/>
    </source>
</evidence>
<evidence type="ECO:0000256" key="5">
    <source>
        <dbReference type="ARBA" id="ARBA00014165"/>
    </source>
</evidence>
<evidence type="ECO:0000256" key="2">
    <source>
        <dbReference type="ARBA" id="ARBA00005028"/>
    </source>
</evidence>
<dbReference type="GO" id="GO:0006006">
    <property type="term" value="P:glucose metabolic process"/>
    <property type="evidence" value="ECO:0007669"/>
    <property type="project" value="TreeGrafter"/>
</dbReference>
<keyword evidence="6 8" id="KW-0413">Isomerase</keyword>
<organism evidence="12 13">
    <name type="scientific">Enterobacillus tribolii</name>
    <dbReference type="NCBI Taxonomy" id="1487935"/>
    <lineage>
        <taxon>Bacteria</taxon>
        <taxon>Pseudomonadati</taxon>
        <taxon>Pseudomonadota</taxon>
        <taxon>Gammaproteobacteria</taxon>
        <taxon>Enterobacterales</taxon>
        <taxon>Hafniaceae</taxon>
        <taxon>Enterobacillus</taxon>
    </lineage>
</organism>
<feature type="active site" description="Proton acceptor" evidence="9">
    <location>
        <position position="313"/>
    </location>
</feature>
<gene>
    <name evidence="12" type="ORF">C8D90_10889</name>
</gene>
<evidence type="ECO:0000256" key="4">
    <source>
        <dbReference type="ARBA" id="ARBA00013185"/>
    </source>
</evidence>
<dbReference type="PROSITE" id="PS00545">
    <property type="entry name" value="ALDOSE_1_EPIMERASE"/>
    <property type="match status" value="1"/>
</dbReference>
<dbReference type="PANTHER" id="PTHR10091">
    <property type="entry name" value="ALDOSE-1-EPIMERASE"/>
    <property type="match status" value="1"/>
</dbReference>
<evidence type="ECO:0000256" key="1">
    <source>
        <dbReference type="ARBA" id="ARBA00001614"/>
    </source>
</evidence>
<feature type="binding site" evidence="11">
    <location>
        <begin position="176"/>
        <end position="178"/>
    </location>
    <ligand>
        <name>beta-D-galactose</name>
        <dbReference type="ChEBI" id="CHEBI:27667"/>
    </ligand>
</feature>
<evidence type="ECO:0000256" key="6">
    <source>
        <dbReference type="ARBA" id="ARBA00023235"/>
    </source>
</evidence>
<dbReference type="RefSeq" id="WP_115459581.1">
    <property type="nucleotide sequence ID" value="NZ_QRAP01000008.1"/>
</dbReference>
<protein>
    <recommendedName>
        <fullName evidence="5 8">Aldose 1-epimerase</fullName>
        <ecNumber evidence="4 8">5.1.3.3</ecNumber>
    </recommendedName>
</protein>
<evidence type="ECO:0000256" key="10">
    <source>
        <dbReference type="PIRSR" id="PIRSR005096-2"/>
    </source>
</evidence>
<keyword evidence="13" id="KW-1185">Reference proteome</keyword>
<feature type="binding site" evidence="10">
    <location>
        <position position="248"/>
    </location>
    <ligand>
        <name>beta-D-galactose</name>
        <dbReference type="ChEBI" id="CHEBI:27667"/>
    </ligand>
</feature>
<dbReference type="EMBL" id="QRAP01000008">
    <property type="protein sequence ID" value="RDK87821.1"/>
    <property type="molecule type" value="Genomic_DNA"/>
</dbReference>
<evidence type="ECO:0000256" key="9">
    <source>
        <dbReference type="PIRSR" id="PIRSR005096-1"/>
    </source>
</evidence>
<comment type="caution">
    <text evidence="12">The sequence shown here is derived from an EMBL/GenBank/DDBJ whole genome shotgun (WGS) entry which is preliminary data.</text>
</comment>
<dbReference type="GO" id="GO:0033499">
    <property type="term" value="P:galactose catabolic process via UDP-galactose, Leloir pathway"/>
    <property type="evidence" value="ECO:0007669"/>
    <property type="project" value="TreeGrafter"/>
</dbReference>
<sequence>MLNHFASGTAPDGQPFQLTQLRNAAGTELTLMDWGATWVSCQVALGNGARREVLLGCATAADYPQQGAYLGATVGRYANRIAHAHYLRDEKPVVLAPNQGEHQLHGGPQGFDKRRWQRVSHDGGQVTYRLFSADGDQGFPGNLDAEVCYRLTEDNRVEISYLASTDKDCPINLTNHAYFNLDGDGATANALAQTLQLFADRYLPVDSEGIPCADLTPVEGSGMDFRQAKPLNRDLLKDRCQQRVKGYDHAYLLHTTCRQCEHPAAVLTSADKKVTMDVFTDAPALQLYSGNFLAGTPDRKGGTYDNYAGVALESEFLPDSPNHPEWPQPNCVIKAGGKYRSRTTYAFQVVS</sequence>
<comment type="catalytic activity">
    <reaction evidence="1 8">
        <text>alpha-D-glucose = beta-D-glucose</text>
        <dbReference type="Rhea" id="RHEA:10264"/>
        <dbReference type="ChEBI" id="CHEBI:15903"/>
        <dbReference type="ChEBI" id="CHEBI:17925"/>
        <dbReference type="EC" id="5.1.3.3"/>
    </reaction>
</comment>
<dbReference type="CDD" id="cd09019">
    <property type="entry name" value="galactose_mutarotase_like"/>
    <property type="match status" value="1"/>
</dbReference>
<dbReference type="GO" id="GO:0030246">
    <property type="term" value="F:carbohydrate binding"/>
    <property type="evidence" value="ECO:0007669"/>
    <property type="project" value="InterPro"/>
</dbReference>
<keyword evidence="7 8" id="KW-0119">Carbohydrate metabolism</keyword>
<dbReference type="InterPro" id="IPR015443">
    <property type="entry name" value="Aldose_1-epimerase"/>
</dbReference>
<dbReference type="OrthoDB" id="9779408at2"/>
<dbReference type="AlphaFoldDB" id="A0A370QHI4"/>
<evidence type="ECO:0000313" key="12">
    <source>
        <dbReference type="EMBL" id="RDK87821.1"/>
    </source>
</evidence>
<dbReference type="InterPro" id="IPR008183">
    <property type="entry name" value="Aldose_1/G6P_1-epimerase"/>
</dbReference>